<dbReference type="EMBL" id="JADJIB010000001">
    <property type="protein sequence ID" value="MBK7271839.1"/>
    <property type="molecule type" value="Genomic_DNA"/>
</dbReference>
<keyword evidence="1" id="KW-0472">Membrane</keyword>
<evidence type="ECO:0000313" key="3">
    <source>
        <dbReference type="Proteomes" id="UP000726105"/>
    </source>
</evidence>
<evidence type="ECO:0000313" key="2">
    <source>
        <dbReference type="EMBL" id="MBK7271839.1"/>
    </source>
</evidence>
<proteinExistence type="predicted"/>
<keyword evidence="1" id="KW-0812">Transmembrane</keyword>
<feature type="transmembrane region" description="Helical" evidence="1">
    <location>
        <begin position="33"/>
        <end position="51"/>
    </location>
</feature>
<dbReference type="AlphaFoldDB" id="A0A935M5H6"/>
<feature type="transmembrane region" description="Helical" evidence="1">
    <location>
        <begin position="84"/>
        <end position="106"/>
    </location>
</feature>
<feature type="transmembrane region" description="Helical" evidence="1">
    <location>
        <begin position="113"/>
        <end position="134"/>
    </location>
</feature>
<comment type="caution">
    <text evidence="2">The sequence shown here is derived from an EMBL/GenBank/DDBJ whole genome shotgun (WGS) entry which is preliminary data.</text>
</comment>
<name>A0A935M5H6_9MICO</name>
<gene>
    <name evidence="2" type="ORF">IPI13_01250</name>
</gene>
<feature type="transmembrane region" description="Helical" evidence="1">
    <location>
        <begin position="58"/>
        <end position="78"/>
    </location>
</feature>
<reference evidence="2 3" key="1">
    <citation type="submission" date="2020-10" db="EMBL/GenBank/DDBJ databases">
        <title>Connecting structure to function with the recovery of over 1000 high-quality activated sludge metagenome-assembled genomes encoding full-length rRNA genes using long-read sequencing.</title>
        <authorList>
            <person name="Singleton C.M."/>
            <person name="Petriglieri F."/>
            <person name="Kristensen J.M."/>
            <person name="Kirkegaard R.H."/>
            <person name="Michaelsen T.Y."/>
            <person name="Andersen M.H."/>
            <person name="Karst S.M."/>
            <person name="Dueholm M.S."/>
            <person name="Nielsen P.H."/>
            <person name="Albertsen M."/>
        </authorList>
    </citation>
    <scope>NUCLEOTIDE SEQUENCE [LARGE SCALE GENOMIC DNA]</scope>
    <source>
        <strain evidence="2">Ega_18-Q3-R5-49_MAXAC.001</strain>
    </source>
</reference>
<dbReference type="Proteomes" id="UP000726105">
    <property type="component" value="Unassembled WGS sequence"/>
</dbReference>
<keyword evidence="1" id="KW-1133">Transmembrane helix</keyword>
<protein>
    <submittedName>
        <fullName evidence="2">Uncharacterized protein</fullName>
    </submittedName>
</protein>
<organism evidence="2 3">
    <name type="scientific">Candidatus Phosphoribacter hodrii</name>
    <dbReference type="NCBI Taxonomy" id="2953743"/>
    <lineage>
        <taxon>Bacteria</taxon>
        <taxon>Bacillati</taxon>
        <taxon>Actinomycetota</taxon>
        <taxon>Actinomycetes</taxon>
        <taxon>Micrococcales</taxon>
        <taxon>Dermatophilaceae</taxon>
        <taxon>Candidatus Phosphoribacter</taxon>
    </lineage>
</organism>
<accession>A0A935M5H6</accession>
<evidence type="ECO:0000256" key="1">
    <source>
        <dbReference type="SAM" id="Phobius"/>
    </source>
</evidence>
<sequence>MSPITVVASGELTAIASATTAAAASAPAYLPALLLTLVVEVPALLLLARLFARVSVPLALAGAVGVNLLTHPILYAASAGFSSWTQLLAAEALVAFVEGLALAWVWRVPLRESWPLVGAFAVNALSTLAGLALYR</sequence>